<organism evidence="4 5">
    <name type="scientific">Mixia osmundae (strain CBS 9802 / IAM 14324 / JCM 22182 / KY 12970)</name>
    <dbReference type="NCBI Taxonomy" id="764103"/>
    <lineage>
        <taxon>Eukaryota</taxon>
        <taxon>Fungi</taxon>
        <taxon>Dikarya</taxon>
        <taxon>Basidiomycota</taxon>
        <taxon>Pucciniomycotina</taxon>
        <taxon>Mixiomycetes</taxon>
        <taxon>Mixiales</taxon>
        <taxon>Mixiaceae</taxon>
        <taxon>Mixia</taxon>
    </lineage>
</organism>
<feature type="region of interest" description="Disordered" evidence="2">
    <location>
        <begin position="188"/>
        <end position="208"/>
    </location>
</feature>
<dbReference type="AlphaFoldDB" id="G7E348"/>
<feature type="compositionally biased region" description="Polar residues" evidence="2">
    <location>
        <begin position="196"/>
        <end position="208"/>
    </location>
</feature>
<sequence>MPDPAMDNLGISSDGLTLPDEHVLTVLPSRSIFEEDTNLEGGADQRLAAEGDLELPGDEDETEDASDQSYMAIDEPLAGGNISSLAGAALQGETAHGIVRLLALVIQELSDSAAVAGNTDAPAHSAILCHDSVQHIRSHACDLGWGCGFRNAQMLLSCIRDLPPYREHLLRLQEGDEADMLAGLRKPDVSADTEKASPSTTPSQRAGSTVCASIPAIKELQAVSEQAWHAGYDAKGASHFKNSIEGSKRWIGTTDVYTMLTYMGIRVGILDLPKTTARPGENRRPCERLVAWIQTYFAESLGLPEGRDALPGTDRPAGAPIVRISSRPCLYLQQQGHSRTIIGIETIGDKVNLLTFDPSRPSSRRLKKLSKSPVEMLAASAKEVTAKESKTFRMIRRLRQKIDVSEKKRIVGMYRITLNSLALKDRYQLLYVAFDRSRKRFKA</sequence>
<dbReference type="GO" id="GO:0016787">
    <property type="term" value="F:hydrolase activity"/>
    <property type="evidence" value="ECO:0007669"/>
    <property type="project" value="UniProtKB-KW"/>
</dbReference>
<dbReference type="Gene3D" id="3.90.70.130">
    <property type="match status" value="1"/>
</dbReference>
<dbReference type="eggNOG" id="KOG4696">
    <property type="taxonomic scope" value="Eukaryota"/>
</dbReference>
<gene>
    <name evidence="4" type="primary">Mo03905</name>
    <name evidence="4" type="ORF">E5Q_03905</name>
</gene>
<proteinExistence type="predicted"/>
<dbReference type="InterPro" id="IPR012462">
    <property type="entry name" value="UFSP1/2_DUB_cat"/>
</dbReference>
<dbReference type="InParanoid" id="G7E348"/>
<protein>
    <recommendedName>
        <fullName evidence="3">UFSP1/2/DUB catalytic domain-containing protein</fullName>
    </recommendedName>
</protein>
<reference evidence="4 5" key="2">
    <citation type="journal article" date="2012" name="Open Biol.">
        <title>Characteristics of nucleosomes and linker DNA regions on the genome of the basidiomycete Mixia osmundae revealed by mono- and dinucleosome mapping.</title>
        <authorList>
            <person name="Nishida H."/>
            <person name="Kondo S."/>
            <person name="Matsumoto T."/>
            <person name="Suzuki Y."/>
            <person name="Yoshikawa H."/>
            <person name="Taylor T.D."/>
            <person name="Sugiyama J."/>
        </authorList>
    </citation>
    <scope>NUCLEOTIDE SEQUENCE [LARGE SCALE GENOMIC DNA]</scope>
    <source>
        <strain evidence="5">CBS 9802 / IAM 14324 / JCM 22182 / KY 12970</strain>
    </source>
</reference>
<evidence type="ECO:0000313" key="5">
    <source>
        <dbReference type="Proteomes" id="UP000009131"/>
    </source>
</evidence>
<dbReference type="HOGENOM" id="CLU_029795_0_0_1"/>
<dbReference type="Pfam" id="PF07910">
    <property type="entry name" value="Peptidase_C78"/>
    <property type="match status" value="1"/>
</dbReference>
<feature type="domain" description="UFSP1/2/DUB catalytic" evidence="3">
    <location>
        <begin position="210"/>
        <end position="373"/>
    </location>
</feature>
<dbReference type="STRING" id="764103.G7E348"/>
<accession>G7E348</accession>
<dbReference type="EMBL" id="BABT02000117">
    <property type="protein sequence ID" value="GAA97229.1"/>
    <property type="molecule type" value="Genomic_DNA"/>
</dbReference>
<keyword evidence="5" id="KW-1185">Reference proteome</keyword>
<comment type="caution">
    <text evidence="4">The sequence shown here is derived from an EMBL/GenBank/DDBJ whole genome shotgun (WGS) entry which is preliminary data.</text>
</comment>
<reference evidence="4 5" key="1">
    <citation type="journal article" date="2011" name="J. Gen. Appl. Microbiol.">
        <title>Draft genome sequencing of the enigmatic basidiomycete Mixia osmundae.</title>
        <authorList>
            <person name="Nishida H."/>
            <person name="Nagatsuka Y."/>
            <person name="Sugiyama J."/>
        </authorList>
    </citation>
    <scope>NUCLEOTIDE SEQUENCE [LARGE SCALE GENOMIC DNA]</scope>
    <source>
        <strain evidence="5">CBS 9802 / IAM 14324 / JCM 22182 / KY 12970</strain>
    </source>
</reference>
<dbReference type="OrthoDB" id="288987at2759"/>
<evidence type="ECO:0000313" key="4">
    <source>
        <dbReference type="EMBL" id="GAA97229.1"/>
    </source>
</evidence>
<name>G7E348_MIXOS</name>
<keyword evidence="1" id="KW-0378">Hydrolase</keyword>
<evidence type="ECO:0000256" key="1">
    <source>
        <dbReference type="ARBA" id="ARBA00022801"/>
    </source>
</evidence>
<dbReference type="Proteomes" id="UP000009131">
    <property type="component" value="Unassembled WGS sequence"/>
</dbReference>
<evidence type="ECO:0000259" key="3">
    <source>
        <dbReference type="Pfam" id="PF07910"/>
    </source>
</evidence>
<evidence type="ECO:0000256" key="2">
    <source>
        <dbReference type="SAM" id="MobiDB-lite"/>
    </source>
</evidence>